<dbReference type="AlphaFoldDB" id="A0A8C2CZF4"/>
<organism evidence="10 12">
    <name type="scientific">Cyprinus carpio</name>
    <name type="common">Common carp</name>
    <dbReference type="NCBI Taxonomy" id="7962"/>
    <lineage>
        <taxon>Eukaryota</taxon>
        <taxon>Metazoa</taxon>
        <taxon>Chordata</taxon>
        <taxon>Craniata</taxon>
        <taxon>Vertebrata</taxon>
        <taxon>Euteleostomi</taxon>
        <taxon>Actinopterygii</taxon>
        <taxon>Neopterygii</taxon>
        <taxon>Teleostei</taxon>
        <taxon>Ostariophysi</taxon>
        <taxon>Cypriniformes</taxon>
        <taxon>Cyprinidae</taxon>
        <taxon>Cyprininae</taxon>
        <taxon>Cyprinus</taxon>
    </lineage>
</organism>
<evidence type="ECO:0000313" key="11">
    <source>
        <dbReference type="Proteomes" id="UP000694427"/>
    </source>
</evidence>
<dbReference type="GO" id="GO:0000408">
    <property type="term" value="C:EKC/KEOPS complex"/>
    <property type="evidence" value="ECO:0007669"/>
    <property type="project" value="TreeGrafter"/>
</dbReference>
<keyword evidence="6" id="KW-0539">Nucleus</keyword>
<comment type="function">
    <text evidence="7">Component of the EKC/KEOPS complex that is required for the formation of a threonylcarbamoyl group on adenosine at position 37 (t(6)A37) in tRNAs that read codons beginning with adenine. The complex is probably involved in the transfer of the threonylcarbamoyl moiety of threonylcarbamoyl-AMP (TC-AMP) to the N6 group of A37. LAGE3 functions as a dimerization module for the complex.</text>
</comment>
<dbReference type="GO" id="GO:0008033">
    <property type="term" value="P:tRNA processing"/>
    <property type="evidence" value="ECO:0007669"/>
    <property type="project" value="UniProtKB-KW"/>
</dbReference>
<dbReference type="KEGG" id="ccar:122146480"/>
<dbReference type="Proteomes" id="UP000694701">
    <property type="component" value="Unplaced"/>
</dbReference>
<dbReference type="OMA" id="TCELRIP"/>
<evidence type="ECO:0000256" key="7">
    <source>
        <dbReference type="ARBA" id="ARBA00053047"/>
    </source>
</evidence>
<evidence type="ECO:0000256" key="1">
    <source>
        <dbReference type="ARBA" id="ARBA00004123"/>
    </source>
</evidence>
<evidence type="ECO:0000313" key="10">
    <source>
        <dbReference type="Ensembl" id="ENSCCRP00020018644.1"/>
    </source>
</evidence>
<dbReference type="GO" id="GO:0070525">
    <property type="term" value="P:tRNA threonylcarbamoyladenosine metabolic process"/>
    <property type="evidence" value="ECO:0007669"/>
    <property type="project" value="TreeGrafter"/>
</dbReference>
<comment type="similarity">
    <text evidence="3">Belongs to the CTAG/PCC1 family.</text>
</comment>
<reference evidence="10" key="2">
    <citation type="submission" date="2025-05" db="UniProtKB">
        <authorList>
            <consortium name="Ensembl"/>
        </authorList>
    </citation>
    <scope>IDENTIFICATION</scope>
</reference>
<dbReference type="FunFam" id="3.30.310.50:FF:000005">
    <property type="entry name" value="L antigen family member 3"/>
    <property type="match status" value="1"/>
</dbReference>
<dbReference type="PANTHER" id="PTHR31283:SF5">
    <property type="entry name" value="EKC_KEOPS COMPLEX SUBUNIT LAGE3"/>
    <property type="match status" value="1"/>
</dbReference>
<evidence type="ECO:0000256" key="8">
    <source>
        <dbReference type="ARBA" id="ARBA00062157"/>
    </source>
</evidence>
<dbReference type="PANTHER" id="PTHR31283">
    <property type="entry name" value="EKC/KEOPS COMPLEX SUBUNIT PCC1 FAMILY MEMBER"/>
    <property type="match status" value="1"/>
</dbReference>
<dbReference type="Ensembl" id="ENSCCRT00010106133.1">
    <property type="protein sequence ID" value="ENSCCRP00010095674.1"/>
    <property type="gene ID" value="ENSCCRG00010041895.1"/>
</dbReference>
<reference evidence="13" key="1">
    <citation type="submission" date="2025-04" db="UniProtKB">
        <authorList>
            <consortium name="RefSeq"/>
        </authorList>
    </citation>
    <scope>IDENTIFICATION</scope>
    <source>
        <tissue evidence="13">Muscle</tissue>
    </source>
</reference>
<keyword evidence="4" id="KW-0963">Cytoplasm</keyword>
<dbReference type="Proteomes" id="UP001155660">
    <property type="component" value="Chromosome A10"/>
</dbReference>
<dbReference type="GO" id="GO:0005634">
    <property type="term" value="C:nucleus"/>
    <property type="evidence" value="ECO:0007669"/>
    <property type="project" value="UniProtKB-SubCell"/>
</dbReference>
<sequence length="125" mass="13947">MLFFENKGTFNQHMTKMPLSNRSSTKYVNMAACVSENDSDKKLEFFLKVPFPSEREAAIALQSLSPDPEPRKGGITKNLDVTGHTLSVRWTADEARILRVSVSSFLDHLSLVMETLDAFGPPVSQ</sequence>
<evidence type="ECO:0000256" key="9">
    <source>
        <dbReference type="ARBA" id="ARBA00076355"/>
    </source>
</evidence>
<evidence type="ECO:0000313" key="12">
    <source>
        <dbReference type="Proteomes" id="UP000694701"/>
    </source>
</evidence>
<dbReference type="InterPro" id="IPR015419">
    <property type="entry name" value="CTAG/Pcc1"/>
</dbReference>
<name>A0A8C2CZF4_CYPCA</name>
<evidence type="ECO:0000256" key="3">
    <source>
        <dbReference type="ARBA" id="ARBA00007073"/>
    </source>
</evidence>
<comment type="subcellular location">
    <subcellularLocation>
        <location evidence="2">Cytoplasm</location>
    </subcellularLocation>
    <subcellularLocation>
        <location evidence="1">Nucleus</location>
    </subcellularLocation>
</comment>
<dbReference type="RefSeq" id="XP_042621351.1">
    <property type="nucleotide sequence ID" value="XM_042765417.1"/>
</dbReference>
<evidence type="ECO:0000256" key="5">
    <source>
        <dbReference type="ARBA" id="ARBA00022694"/>
    </source>
</evidence>
<comment type="subunit">
    <text evidence="8">Component of the EKC/KEOPS complex composed of at least GON7, TP53RK, TPRKB, OSGEP and LAGE3; the whole complex dimerizes.</text>
</comment>
<dbReference type="GO" id="GO:0005737">
    <property type="term" value="C:cytoplasm"/>
    <property type="evidence" value="ECO:0007669"/>
    <property type="project" value="UniProtKB-SubCell"/>
</dbReference>
<evidence type="ECO:0000256" key="6">
    <source>
        <dbReference type="ARBA" id="ARBA00023242"/>
    </source>
</evidence>
<accession>A0A8C2CZF4</accession>
<proteinExistence type="inferred from homology"/>
<dbReference type="Pfam" id="PF09341">
    <property type="entry name" value="Pcc1"/>
    <property type="match status" value="1"/>
</dbReference>
<dbReference type="GeneID" id="122146480"/>
<evidence type="ECO:0000256" key="4">
    <source>
        <dbReference type="ARBA" id="ARBA00022490"/>
    </source>
</evidence>
<keyword evidence="5" id="KW-0819">tRNA processing</keyword>
<keyword evidence="11" id="KW-1185">Reference proteome</keyword>
<protein>
    <recommendedName>
        <fullName evidence="9">L antigen family member 3</fullName>
    </recommendedName>
</protein>
<evidence type="ECO:0000313" key="13">
    <source>
        <dbReference type="RefSeq" id="XP_042621351.1"/>
    </source>
</evidence>
<evidence type="ECO:0000256" key="2">
    <source>
        <dbReference type="ARBA" id="ARBA00004496"/>
    </source>
</evidence>
<dbReference type="OrthoDB" id="10025739at2759"/>
<dbReference type="Ensembl" id="ENSCCRT00020020474.1">
    <property type="protein sequence ID" value="ENSCCRP00020018644.1"/>
    <property type="gene ID" value="ENSCCRG00020008824.1"/>
</dbReference>
<dbReference type="Proteomes" id="UP000694427">
    <property type="component" value="Unplaced"/>
</dbReference>
<gene>
    <name evidence="10 13" type="primary">LOC122146480</name>
</gene>
<dbReference type="Gene3D" id="3.30.310.50">
    <property type="entry name" value="Alpha-D-phosphohexomutase, C-terminal domain"/>
    <property type="match status" value="1"/>
</dbReference>